<dbReference type="InterPro" id="IPR008007">
    <property type="entry name" value="Peptidase_M42"/>
</dbReference>
<dbReference type="SUPFAM" id="SSF53187">
    <property type="entry name" value="Zn-dependent exopeptidases"/>
    <property type="match status" value="1"/>
</dbReference>
<keyword evidence="5" id="KW-0378">Hydrolase</keyword>
<dbReference type="Gene3D" id="3.40.630.10">
    <property type="entry name" value="Zn peptidases"/>
    <property type="match status" value="1"/>
</dbReference>
<evidence type="ECO:0000256" key="4">
    <source>
        <dbReference type="ARBA" id="ARBA00022723"/>
    </source>
</evidence>
<dbReference type="GO" id="GO:0004177">
    <property type="term" value="F:aminopeptidase activity"/>
    <property type="evidence" value="ECO:0007669"/>
    <property type="project" value="UniProtKB-KW"/>
</dbReference>
<dbReference type="SUPFAM" id="SSF101821">
    <property type="entry name" value="Aminopeptidase/glucanase lid domain"/>
    <property type="match status" value="1"/>
</dbReference>
<dbReference type="EMBL" id="BARS01047160">
    <property type="protein sequence ID" value="GAG37019.1"/>
    <property type="molecule type" value="Genomic_DNA"/>
</dbReference>
<evidence type="ECO:0000256" key="3">
    <source>
        <dbReference type="ARBA" id="ARBA00022670"/>
    </source>
</evidence>
<keyword evidence="3" id="KW-0645">Protease</keyword>
<dbReference type="PANTHER" id="PTHR32481">
    <property type="entry name" value="AMINOPEPTIDASE"/>
    <property type="match status" value="1"/>
</dbReference>
<protein>
    <recommendedName>
        <fullName evidence="7">Peptidase M42 family protein</fullName>
    </recommendedName>
</protein>
<evidence type="ECO:0000313" key="6">
    <source>
        <dbReference type="EMBL" id="GAG37019.1"/>
    </source>
</evidence>
<name>X0X1F1_9ZZZZ</name>
<comment type="caution">
    <text evidence="6">The sequence shown here is derived from an EMBL/GenBank/DDBJ whole genome shotgun (WGS) entry which is preliminary data.</text>
</comment>
<proteinExistence type="inferred from homology"/>
<dbReference type="Pfam" id="PF05343">
    <property type="entry name" value="Peptidase_M42"/>
    <property type="match status" value="1"/>
</dbReference>
<evidence type="ECO:0008006" key="7">
    <source>
        <dbReference type="Google" id="ProtNLM"/>
    </source>
</evidence>
<reference evidence="6" key="1">
    <citation type="journal article" date="2014" name="Front. Microbiol.">
        <title>High frequency of phylogenetically diverse reductive dehalogenase-homologous genes in deep subseafloor sedimentary metagenomes.</title>
        <authorList>
            <person name="Kawai M."/>
            <person name="Futagami T."/>
            <person name="Toyoda A."/>
            <person name="Takaki Y."/>
            <person name="Nishi S."/>
            <person name="Hori S."/>
            <person name="Arai W."/>
            <person name="Tsubouchi T."/>
            <person name="Morono Y."/>
            <person name="Uchiyama I."/>
            <person name="Ito T."/>
            <person name="Fujiyama A."/>
            <person name="Inagaki F."/>
            <person name="Takami H."/>
        </authorList>
    </citation>
    <scope>NUCLEOTIDE SEQUENCE</scope>
    <source>
        <strain evidence="6">Expedition CK06-06</strain>
    </source>
</reference>
<dbReference type="GO" id="GO:0046872">
    <property type="term" value="F:metal ion binding"/>
    <property type="evidence" value="ECO:0007669"/>
    <property type="project" value="UniProtKB-KW"/>
</dbReference>
<comment type="similarity">
    <text evidence="1">Belongs to the peptidase M42 family.</text>
</comment>
<dbReference type="Gene3D" id="2.40.30.40">
    <property type="entry name" value="Peptidase M42, domain 2"/>
    <property type="match status" value="1"/>
</dbReference>
<feature type="non-terminal residue" evidence="6">
    <location>
        <position position="245"/>
    </location>
</feature>
<accession>X0X1F1</accession>
<dbReference type="GO" id="GO:0006508">
    <property type="term" value="P:proteolysis"/>
    <property type="evidence" value="ECO:0007669"/>
    <property type="project" value="UniProtKB-KW"/>
</dbReference>
<sequence>MDEIGIIISHIDREGFTRFHTLGGVNLETCVGHRVRFEDGTMAVIGVEQRSERKKPPRLEDLYLDFGVSSAQDCPVKVGDMGAFDRGFIALGDRLVAKSMDDRIGVAILIETLRRMKRPRLEVQFAFTVQEEVGLRGAGPAAFGLDPDLAIAVDVTRTGDTPRGVKMAVVLGGGPAIKVRDKRMISDPRIVDLMVNRAEEAGIPHQFEVLERGSTDAAAIQLTRAGVPAGCLSIPCRYIHTPSEM</sequence>
<dbReference type="InterPro" id="IPR023367">
    <property type="entry name" value="Peptidase_M42_dom2"/>
</dbReference>
<evidence type="ECO:0000256" key="5">
    <source>
        <dbReference type="ARBA" id="ARBA00022801"/>
    </source>
</evidence>
<evidence type="ECO:0000256" key="2">
    <source>
        <dbReference type="ARBA" id="ARBA00022438"/>
    </source>
</evidence>
<dbReference type="AlphaFoldDB" id="X0X1F1"/>
<gene>
    <name evidence="6" type="ORF">S01H1_70879</name>
</gene>
<dbReference type="PANTHER" id="PTHR32481:SF9">
    <property type="entry name" value="ENDOGLUCANASE"/>
    <property type="match status" value="1"/>
</dbReference>
<organism evidence="6">
    <name type="scientific">marine sediment metagenome</name>
    <dbReference type="NCBI Taxonomy" id="412755"/>
    <lineage>
        <taxon>unclassified sequences</taxon>
        <taxon>metagenomes</taxon>
        <taxon>ecological metagenomes</taxon>
    </lineage>
</organism>
<evidence type="ECO:0000256" key="1">
    <source>
        <dbReference type="ARBA" id="ARBA00006272"/>
    </source>
</evidence>
<keyword evidence="4" id="KW-0479">Metal-binding</keyword>
<keyword evidence="2" id="KW-0031">Aminopeptidase</keyword>
<dbReference type="InterPro" id="IPR051464">
    <property type="entry name" value="Peptidase_M42_aminopept"/>
</dbReference>